<dbReference type="EMBL" id="AP025739">
    <property type="protein sequence ID" value="BDI28007.1"/>
    <property type="molecule type" value="Genomic_DNA"/>
</dbReference>
<keyword evidence="2" id="KW-1185">Reference proteome</keyword>
<accession>A0A402CRI2</accession>
<evidence type="ECO:0000313" key="2">
    <source>
        <dbReference type="Proteomes" id="UP000287394"/>
    </source>
</evidence>
<evidence type="ECO:0000313" key="1">
    <source>
        <dbReference type="EMBL" id="BDI28007.1"/>
    </source>
</evidence>
<organism evidence="1 2">
    <name type="scientific">Capsulimonas corticalis</name>
    <dbReference type="NCBI Taxonomy" id="2219043"/>
    <lineage>
        <taxon>Bacteria</taxon>
        <taxon>Bacillati</taxon>
        <taxon>Armatimonadota</taxon>
        <taxon>Armatimonadia</taxon>
        <taxon>Capsulimonadales</taxon>
        <taxon>Capsulimonadaceae</taxon>
        <taxon>Capsulimonas</taxon>
    </lineage>
</organism>
<sequence>MHRTPSVMTMTKTVRVLFPQDQLDALSVCDALTEYIGAGDQSGGPAVSWFRTQIEAGRASFCGACGQPYLGSLCMTCLELPVCRQELVGKLDPDMLRSHMKDNPQEEQRQLAYSRVWLIKAWRDLADQADCSADYVIYREAAIAAKSSVSRAAETDRVLQKEAA</sequence>
<gene>
    <name evidence="1" type="ORF">CCAX7_000580</name>
</gene>
<dbReference type="KEGG" id="ccot:CCAX7_000580"/>
<dbReference type="Proteomes" id="UP000287394">
    <property type="component" value="Chromosome"/>
</dbReference>
<name>A0A402CRI2_9BACT</name>
<dbReference type="AlphaFoldDB" id="A0A402CRI2"/>
<reference evidence="1 2" key="1">
    <citation type="journal article" date="2019" name="Int. J. Syst. Evol. Microbiol.">
        <title>Capsulimonas corticalis gen. nov., sp. nov., an aerobic capsulated bacterium, of a novel bacterial order, Capsulimonadales ord. nov., of the class Armatimonadia of the phylum Armatimonadetes.</title>
        <authorList>
            <person name="Li J."/>
            <person name="Kudo C."/>
            <person name="Tonouchi A."/>
        </authorList>
    </citation>
    <scope>NUCLEOTIDE SEQUENCE [LARGE SCALE GENOMIC DNA]</scope>
    <source>
        <strain evidence="1 2">AX-7</strain>
    </source>
</reference>
<protein>
    <submittedName>
        <fullName evidence="1">Uncharacterized protein</fullName>
    </submittedName>
</protein>
<proteinExistence type="predicted"/>
<dbReference type="RefSeq" id="WP_125205823.1">
    <property type="nucleotide sequence ID" value="NZ_AP025739.1"/>
</dbReference>